<gene>
    <name evidence="1" type="ORF">CPB84DRAFT_698930</name>
</gene>
<organism evidence="1 2">
    <name type="scientific">Gymnopilus junonius</name>
    <name type="common">Spectacular rustgill mushroom</name>
    <name type="synonym">Gymnopilus spectabilis subsp. junonius</name>
    <dbReference type="NCBI Taxonomy" id="109634"/>
    <lineage>
        <taxon>Eukaryota</taxon>
        <taxon>Fungi</taxon>
        <taxon>Dikarya</taxon>
        <taxon>Basidiomycota</taxon>
        <taxon>Agaricomycotina</taxon>
        <taxon>Agaricomycetes</taxon>
        <taxon>Agaricomycetidae</taxon>
        <taxon>Agaricales</taxon>
        <taxon>Agaricineae</taxon>
        <taxon>Hymenogastraceae</taxon>
        <taxon>Gymnopilus</taxon>
    </lineage>
</organism>
<evidence type="ECO:0000313" key="2">
    <source>
        <dbReference type="Proteomes" id="UP000724874"/>
    </source>
</evidence>
<dbReference type="Gene3D" id="2.80.10.50">
    <property type="match status" value="1"/>
</dbReference>
<proteinExistence type="predicted"/>
<dbReference type="EMBL" id="JADNYJ010000027">
    <property type="protein sequence ID" value="KAF8904091.1"/>
    <property type="molecule type" value="Genomic_DNA"/>
</dbReference>
<keyword evidence="2" id="KW-1185">Reference proteome</keyword>
<accession>A0A9P5NPK4</accession>
<dbReference type="AlphaFoldDB" id="A0A9P5NPK4"/>
<protein>
    <recommendedName>
        <fullName evidence="3">Ricin B lectin domain-containing protein</fullName>
    </recommendedName>
</protein>
<sequence length="184" mass="20704">MIQPLLSARPQDASLPCSTSMIVTKKPMNYRWQIMQVSPINLPEGADQHYRIRTLVGLALQLDSSDKLTTDKEDRRGNHRCWTIQDLGNGICTIFNAGSKKYLTAYDKGSYNWALTVKAESDVTEEDRHWIIQPTSDFTYSISVERTITFQQAPKTQILSLALDQGNAILKAKKVSTGLCSYLC</sequence>
<evidence type="ECO:0008006" key="3">
    <source>
        <dbReference type="Google" id="ProtNLM"/>
    </source>
</evidence>
<evidence type="ECO:0000313" key="1">
    <source>
        <dbReference type="EMBL" id="KAF8904091.1"/>
    </source>
</evidence>
<dbReference type="SUPFAM" id="SSF50370">
    <property type="entry name" value="Ricin B-like lectins"/>
    <property type="match status" value="1"/>
</dbReference>
<dbReference type="Proteomes" id="UP000724874">
    <property type="component" value="Unassembled WGS sequence"/>
</dbReference>
<comment type="caution">
    <text evidence="1">The sequence shown here is derived from an EMBL/GenBank/DDBJ whole genome shotgun (WGS) entry which is preliminary data.</text>
</comment>
<name>A0A9P5NPK4_GYMJU</name>
<reference evidence="1" key="1">
    <citation type="submission" date="2020-11" db="EMBL/GenBank/DDBJ databases">
        <authorList>
            <consortium name="DOE Joint Genome Institute"/>
            <person name="Ahrendt S."/>
            <person name="Riley R."/>
            <person name="Andreopoulos W."/>
            <person name="LaButti K."/>
            <person name="Pangilinan J."/>
            <person name="Ruiz-duenas F.J."/>
            <person name="Barrasa J.M."/>
            <person name="Sanchez-Garcia M."/>
            <person name="Camarero S."/>
            <person name="Miyauchi S."/>
            <person name="Serrano A."/>
            <person name="Linde D."/>
            <person name="Babiker R."/>
            <person name="Drula E."/>
            <person name="Ayuso-Fernandez I."/>
            <person name="Pacheco R."/>
            <person name="Padilla G."/>
            <person name="Ferreira P."/>
            <person name="Barriuso J."/>
            <person name="Kellner H."/>
            <person name="Castanera R."/>
            <person name="Alfaro M."/>
            <person name="Ramirez L."/>
            <person name="Pisabarro A.G."/>
            <person name="Kuo A."/>
            <person name="Tritt A."/>
            <person name="Lipzen A."/>
            <person name="He G."/>
            <person name="Yan M."/>
            <person name="Ng V."/>
            <person name="Cullen D."/>
            <person name="Martin F."/>
            <person name="Rosso M.-N."/>
            <person name="Henrissat B."/>
            <person name="Hibbett D."/>
            <person name="Martinez A.T."/>
            <person name="Grigoriev I.V."/>
        </authorList>
    </citation>
    <scope>NUCLEOTIDE SEQUENCE</scope>
    <source>
        <strain evidence="1">AH 44721</strain>
    </source>
</reference>
<dbReference type="OrthoDB" id="3039501at2759"/>
<dbReference type="InterPro" id="IPR035992">
    <property type="entry name" value="Ricin_B-like_lectins"/>
</dbReference>